<feature type="non-terminal residue" evidence="1">
    <location>
        <position position="73"/>
    </location>
</feature>
<gene>
    <name evidence="1" type="ORF">LCGC14_2396150</name>
</gene>
<name>A0A0F9BWR1_9ZZZZ</name>
<protein>
    <submittedName>
        <fullName evidence="1">Uncharacterized protein</fullName>
    </submittedName>
</protein>
<sequence>MTALANVLGWKFNFAPGIRTRENKNGKMEIFDWPSNLGPKPTKAKIAKWTAELEALPPPVDELATAVDALDVT</sequence>
<comment type="caution">
    <text evidence="1">The sequence shown here is derived from an EMBL/GenBank/DDBJ whole genome shotgun (WGS) entry which is preliminary data.</text>
</comment>
<dbReference type="EMBL" id="LAZR01035867">
    <property type="protein sequence ID" value="KKL26350.1"/>
    <property type="molecule type" value="Genomic_DNA"/>
</dbReference>
<proteinExistence type="predicted"/>
<dbReference type="AlphaFoldDB" id="A0A0F9BWR1"/>
<organism evidence="1">
    <name type="scientific">marine sediment metagenome</name>
    <dbReference type="NCBI Taxonomy" id="412755"/>
    <lineage>
        <taxon>unclassified sequences</taxon>
        <taxon>metagenomes</taxon>
        <taxon>ecological metagenomes</taxon>
    </lineage>
</organism>
<evidence type="ECO:0000313" key="1">
    <source>
        <dbReference type="EMBL" id="KKL26350.1"/>
    </source>
</evidence>
<reference evidence="1" key="1">
    <citation type="journal article" date="2015" name="Nature">
        <title>Complex archaea that bridge the gap between prokaryotes and eukaryotes.</title>
        <authorList>
            <person name="Spang A."/>
            <person name="Saw J.H."/>
            <person name="Jorgensen S.L."/>
            <person name="Zaremba-Niedzwiedzka K."/>
            <person name="Martijn J."/>
            <person name="Lind A.E."/>
            <person name="van Eijk R."/>
            <person name="Schleper C."/>
            <person name="Guy L."/>
            <person name="Ettema T.J."/>
        </authorList>
    </citation>
    <scope>NUCLEOTIDE SEQUENCE</scope>
</reference>
<accession>A0A0F9BWR1</accession>